<keyword evidence="3" id="KW-1185">Reference proteome</keyword>
<name>A0A2L2TDN2_9HYPO</name>
<proteinExistence type="predicted"/>
<organism evidence="2 3">
    <name type="scientific">Fusarium venenatum</name>
    <dbReference type="NCBI Taxonomy" id="56646"/>
    <lineage>
        <taxon>Eukaryota</taxon>
        <taxon>Fungi</taxon>
        <taxon>Dikarya</taxon>
        <taxon>Ascomycota</taxon>
        <taxon>Pezizomycotina</taxon>
        <taxon>Sordariomycetes</taxon>
        <taxon>Hypocreomycetidae</taxon>
        <taxon>Hypocreales</taxon>
        <taxon>Nectriaceae</taxon>
        <taxon>Fusarium</taxon>
    </lineage>
</organism>
<dbReference type="STRING" id="56646.A0A2L2TDN2"/>
<protein>
    <submittedName>
        <fullName evidence="2">Uncharacterized protein</fullName>
    </submittedName>
</protein>
<dbReference type="EMBL" id="LN649231">
    <property type="protein sequence ID" value="CEI68198.1"/>
    <property type="molecule type" value="Genomic_DNA"/>
</dbReference>
<evidence type="ECO:0000313" key="2">
    <source>
        <dbReference type="EMBL" id="CEI68198.1"/>
    </source>
</evidence>
<accession>A0A2L2TDN2</accession>
<dbReference type="AlphaFoldDB" id="A0A2L2TDN2"/>
<sequence length="300" mass="34448">MNHFDKDRTPGIFHPDFLTNYPDWEPLRDIYEASDRKCRLWIANPTIFKHAGGTLDWGTTAGHLIVRQIYKEMQVHRTMRTRQQLPDGSMHCPAINMQSSTIVVEETQHDEGQLRDDVESIGRAHARKLYFNPAKSALPDLERIGSSNRIGELHPEHKPRLNFGEHRKGVLTAFYYRNYKVLNPDEPILHGSIDQFKEAIKAIKDPNLMRTTDVLRRHWKREAVEADPVVRDRHETGQRGVSRRADEQALSEEFVFDSDIEDDDGVVTEDEECGSDDGTGPSKRKAEGDARDDKVKKQAI</sequence>
<feature type="compositionally biased region" description="Basic and acidic residues" evidence="1">
    <location>
        <begin position="230"/>
        <end position="247"/>
    </location>
</feature>
<evidence type="ECO:0000256" key="1">
    <source>
        <dbReference type="SAM" id="MobiDB-lite"/>
    </source>
</evidence>
<feature type="compositionally biased region" description="Acidic residues" evidence="1">
    <location>
        <begin position="254"/>
        <end position="275"/>
    </location>
</feature>
<reference evidence="3" key="1">
    <citation type="submission" date="2014-10" db="EMBL/GenBank/DDBJ databases">
        <authorList>
            <person name="King R."/>
        </authorList>
    </citation>
    <scope>NUCLEOTIDE SEQUENCE [LARGE SCALE GENOMIC DNA]</scope>
    <source>
        <strain evidence="3">A3/5</strain>
    </source>
</reference>
<feature type="compositionally biased region" description="Basic and acidic residues" evidence="1">
    <location>
        <begin position="284"/>
        <end position="300"/>
    </location>
</feature>
<feature type="region of interest" description="Disordered" evidence="1">
    <location>
        <begin position="230"/>
        <end position="300"/>
    </location>
</feature>
<evidence type="ECO:0000313" key="3">
    <source>
        <dbReference type="Proteomes" id="UP000245910"/>
    </source>
</evidence>
<dbReference type="Proteomes" id="UP000245910">
    <property type="component" value="Chromosome III"/>
</dbReference>